<dbReference type="PANTHER" id="PTHR21661:SF35">
    <property type="entry name" value="EPOXIDE HYDROLASE"/>
    <property type="match status" value="1"/>
</dbReference>
<evidence type="ECO:0000259" key="9">
    <source>
        <dbReference type="Pfam" id="PF06441"/>
    </source>
</evidence>
<dbReference type="GO" id="GO:0033961">
    <property type="term" value="F:cis-stilbene-oxide hydrolase activity"/>
    <property type="evidence" value="ECO:0007669"/>
    <property type="project" value="UniProtKB-UniRule"/>
</dbReference>
<feature type="active site" description="Nucleophile" evidence="7">
    <location>
        <position position="232"/>
    </location>
</feature>
<dbReference type="InterPro" id="IPR000639">
    <property type="entry name" value="Epox_hydrolase-like"/>
</dbReference>
<dbReference type="InterPro" id="IPR016292">
    <property type="entry name" value="Epoxide_hydrolase"/>
</dbReference>
<comment type="function">
    <text evidence="6">Catalyzes juvenile hormone hydrolysis.</text>
</comment>
<feature type="chain" id="PRO_5034101116" description="Epoxide hydrolase" evidence="8">
    <location>
        <begin position="24"/>
        <end position="462"/>
    </location>
</feature>
<comment type="catalytic activity">
    <reaction evidence="1 6">
        <text>1-(4-methoxyphenyl)-N-methyl-N-[(3-methyloxetan-3-yl)methyl]methanamine + H2O = 2-{[(4-methoxybenzyl)(methyl)amino]methyl}-2-methylpropane-1,3-diol</text>
        <dbReference type="Rhea" id="RHEA:55764"/>
        <dbReference type="ChEBI" id="CHEBI:15377"/>
        <dbReference type="ChEBI" id="CHEBI:139161"/>
        <dbReference type="ChEBI" id="CHEBI:139164"/>
        <dbReference type="EC" id="3.3.2.9"/>
    </reaction>
</comment>
<dbReference type="InterPro" id="IPR029058">
    <property type="entry name" value="AB_hydrolase_fold"/>
</dbReference>
<evidence type="ECO:0000313" key="10">
    <source>
        <dbReference type="EMBL" id="CAG6468250.1"/>
    </source>
</evidence>
<feature type="active site" description="Proton donor" evidence="7">
    <location>
        <position position="378"/>
    </location>
</feature>
<dbReference type="InterPro" id="IPR010497">
    <property type="entry name" value="Epoxide_hydro_N"/>
</dbReference>
<evidence type="ECO:0000256" key="5">
    <source>
        <dbReference type="ARBA" id="ARBA00022801"/>
    </source>
</evidence>
<keyword evidence="8" id="KW-0732">Signal</keyword>
<sequence>MGFVTRFAIAGTALLLGLFLKQCRELTREMPIPTVDTREFWGPGSRDKYDESIKVKPFELAYGKEVIEELKAKLDKVPNLPEPLEGGNFEYGFNSKRLHEILKYWRSDYLERWDERQKFLNQFPQFKTQIQGLDIHFIHVKPAVRNPKRILPLILLHGWPGSVREFYEMIPKLTTRSDEKEYVFEVIVPSLPGYGFSQAAAKQGLSPAKIAVIMRNLMARLGFSKYYVHGGDWGAIVANLMATFFQSEVLGVHSTMCMNNAPIGQLKNVIGSLAPTFVVDPEHVDYYYPFLDRMKLLLEETGYMHIQATKPDTIGAALTGNPVGLAAYILEKFSTWTNPTYRSLPNGGLEKYFSLDALLDNIMIYYLTDTITTSQRLYSEAFNIRELTKDYDRTPTKVPAACCKFKYELFQQTDWALKDHLQNLIQSNHYPDGGHFGALQLPDVLYADIVQFVNRLYRREDQ</sequence>
<dbReference type="PRINTS" id="PR00412">
    <property type="entry name" value="EPOXHYDRLASE"/>
</dbReference>
<evidence type="ECO:0000256" key="3">
    <source>
        <dbReference type="ARBA" id="ARBA00010088"/>
    </source>
</evidence>
<evidence type="ECO:0000256" key="8">
    <source>
        <dbReference type="SAM" id="SignalP"/>
    </source>
</evidence>
<comment type="catalytic activity">
    <reaction evidence="6">
        <text>cis-stilbene oxide + H2O = (1R,2R)-hydrobenzoin</text>
        <dbReference type="Rhea" id="RHEA:23900"/>
        <dbReference type="ChEBI" id="CHEBI:15377"/>
        <dbReference type="ChEBI" id="CHEBI:50004"/>
        <dbReference type="ChEBI" id="CHEBI:50014"/>
        <dbReference type="EC" id="3.3.2.9"/>
    </reaction>
</comment>
<comment type="similarity">
    <text evidence="3 6">Belongs to the peptidase S33 family.</text>
</comment>
<comment type="subcellular location">
    <subcellularLocation>
        <location evidence="6">Endoplasmic reticulum membrane</location>
    </subcellularLocation>
    <subcellularLocation>
        <location evidence="2">Microsome membrane</location>
        <topology evidence="2">Single-pass membrane protein</topology>
    </subcellularLocation>
</comment>
<name>A0A8D8B732_CULPI</name>
<dbReference type="EMBL" id="HBUE01060158">
    <property type="protein sequence ID" value="CAG6468250.1"/>
    <property type="molecule type" value="Transcribed_RNA"/>
</dbReference>
<evidence type="ECO:0000256" key="7">
    <source>
        <dbReference type="PIRSR" id="PIRSR001112-1"/>
    </source>
</evidence>
<organism evidence="10">
    <name type="scientific">Culex pipiens</name>
    <name type="common">House mosquito</name>
    <dbReference type="NCBI Taxonomy" id="7175"/>
    <lineage>
        <taxon>Eukaryota</taxon>
        <taxon>Metazoa</taxon>
        <taxon>Ecdysozoa</taxon>
        <taxon>Arthropoda</taxon>
        <taxon>Hexapoda</taxon>
        <taxon>Insecta</taxon>
        <taxon>Pterygota</taxon>
        <taxon>Neoptera</taxon>
        <taxon>Endopterygota</taxon>
        <taxon>Diptera</taxon>
        <taxon>Nematocera</taxon>
        <taxon>Culicoidea</taxon>
        <taxon>Culicidae</taxon>
        <taxon>Culicinae</taxon>
        <taxon>Culicini</taxon>
        <taxon>Culex</taxon>
        <taxon>Culex</taxon>
    </lineage>
</organism>
<dbReference type="Gene3D" id="3.40.50.1820">
    <property type="entry name" value="alpha/beta hydrolase"/>
    <property type="match status" value="1"/>
</dbReference>
<protein>
    <recommendedName>
        <fullName evidence="6">Epoxide hydrolase</fullName>
        <ecNumber evidence="6">3.3.2.9</ecNumber>
    </recommendedName>
</protein>
<dbReference type="SUPFAM" id="SSF53474">
    <property type="entry name" value="alpha/beta-Hydrolases"/>
    <property type="match status" value="1"/>
</dbReference>
<dbReference type="PIRSF" id="PIRSF001112">
    <property type="entry name" value="Epoxide_hydrolase"/>
    <property type="match status" value="1"/>
</dbReference>
<dbReference type="AlphaFoldDB" id="A0A8D8B732"/>
<reference evidence="10" key="1">
    <citation type="submission" date="2021-05" db="EMBL/GenBank/DDBJ databases">
        <authorList>
            <person name="Alioto T."/>
            <person name="Alioto T."/>
            <person name="Gomez Garrido J."/>
        </authorList>
    </citation>
    <scope>NUCLEOTIDE SEQUENCE</scope>
</reference>
<evidence type="ECO:0000256" key="6">
    <source>
        <dbReference type="PIRNR" id="PIRNR001112"/>
    </source>
</evidence>
<feature type="signal peptide" evidence="8">
    <location>
        <begin position="1"/>
        <end position="23"/>
    </location>
</feature>
<dbReference type="EC" id="3.3.2.9" evidence="6"/>
<dbReference type="GO" id="GO:0097176">
    <property type="term" value="P:epoxide metabolic process"/>
    <property type="evidence" value="ECO:0007669"/>
    <property type="project" value="TreeGrafter"/>
</dbReference>
<evidence type="ECO:0000256" key="2">
    <source>
        <dbReference type="ARBA" id="ARBA00004111"/>
    </source>
</evidence>
<keyword evidence="6" id="KW-0256">Endoplasmic reticulum</keyword>
<keyword evidence="6" id="KW-0472">Membrane</keyword>
<evidence type="ECO:0000256" key="1">
    <source>
        <dbReference type="ARBA" id="ARBA00000221"/>
    </source>
</evidence>
<feature type="active site" description="Proton acceptor" evidence="7">
    <location>
        <position position="435"/>
    </location>
</feature>
<dbReference type="GO" id="GO:0005789">
    <property type="term" value="C:endoplasmic reticulum membrane"/>
    <property type="evidence" value="ECO:0007669"/>
    <property type="project" value="UniProtKB-SubCell"/>
</dbReference>
<keyword evidence="4 6" id="KW-0058">Aromatic hydrocarbons catabolism</keyword>
<accession>A0A8D8B732</accession>
<evidence type="ECO:0000256" key="4">
    <source>
        <dbReference type="ARBA" id="ARBA00022797"/>
    </source>
</evidence>
<feature type="domain" description="Epoxide hydrolase N-terminal" evidence="9">
    <location>
        <begin position="55"/>
        <end position="166"/>
    </location>
</feature>
<dbReference type="PANTHER" id="PTHR21661">
    <property type="entry name" value="EPOXIDE HYDROLASE 1-RELATED"/>
    <property type="match status" value="1"/>
</dbReference>
<dbReference type="Pfam" id="PF06441">
    <property type="entry name" value="EHN"/>
    <property type="match status" value="1"/>
</dbReference>
<proteinExistence type="inferred from homology"/>
<keyword evidence="5 6" id="KW-0378">Hydrolase</keyword>